<sequence length="209" mass="23761">MPSNLFLLTFLIIDLKNFYILFIFWLIIFIHIIESQHLSDELACQIFSINPTQANCERNFSTLNWILGDRRTNLTLKKLEAIAKIRSYYMNNIQKELSYMSKDLTESELRESTNIASVNSIISLEEDDDTVNIDGDNNLNQTSPSENFSNTELAISNIVDLTAVDDNHDTNREIGLDITPIQEQPLDLANLNYDPNNVEIANNLDGSVG</sequence>
<keyword evidence="1" id="KW-1133">Transmembrane helix</keyword>
<organism evidence="2">
    <name type="scientific">Rhizophagus irregularis (strain DAOM 181602 / DAOM 197198 / MUCL 43194)</name>
    <name type="common">Arbuscular mycorrhizal fungus</name>
    <name type="synonym">Glomus intraradices</name>
    <dbReference type="NCBI Taxonomy" id="747089"/>
    <lineage>
        <taxon>Eukaryota</taxon>
        <taxon>Fungi</taxon>
        <taxon>Fungi incertae sedis</taxon>
        <taxon>Mucoromycota</taxon>
        <taxon>Glomeromycotina</taxon>
        <taxon>Glomeromycetes</taxon>
        <taxon>Glomerales</taxon>
        <taxon>Glomeraceae</taxon>
        <taxon>Rhizophagus</taxon>
    </lineage>
</organism>
<gene>
    <name evidence="2" type="ORF">GLOINDRAFT_34948</name>
</gene>
<accession>U9TEL1</accession>
<evidence type="ECO:0008006" key="3">
    <source>
        <dbReference type="Google" id="ProtNLM"/>
    </source>
</evidence>
<dbReference type="VEuPathDB" id="FungiDB:RhiirFUN_002957"/>
<dbReference type="AlphaFoldDB" id="U9TEL1"/>
<evidence type="ECO:0000313" key="2">
    <source>
        <dbReference type="EMBL" id="ESA05867.1"/>
    </source>
</evidence>
<proteinExistence type="predicted"/>
<feature type="transmembrane region" description="Helical" evidence="1">
    <location>
        <begin position="6"/>
        <end position="30"/>
    </location>
</feature>
<evidence type="ECO:0000256" key="1">
    <source>
        <dbReference type="SAM" id="Phobius"/>
    </source>
</evidence>
<dbReference type="HOGENOM" id="CLU_1316011_0_0_1"/>
<dbReference type="InterPro" id="IPR012337">
    <property type="entry name" value="RNaseH-like_sf"/>
</dbReference>
<dbReference type="SUPFAM" id="SSF53098">
    <property type="entry name" value="Ribonuclease H-like"/>
    <property type="match status" value="1"/>
</dbReference>
<dbReference type="EMBL" id="KI292414">
    <property type="protein sequence ID" value="ESA05867.1"/>
    <property type="molecule type" value="Genomic_DNA"/>
</dbReference>
<protein>
    <recommendedName>
        <fullName evidence="3">HAT C-terminal dimerisation domain-containing protein</fullName>
    </recommendedName>
</protein>
<keyword evidence="1" id="KW-0472">Membrane</keyword>
<reference evidence="2" key="1">
    <citation type="submission" date="2013-07" db="EMBL/GenBank/DDBJ databases">
        <title>The genome of an arbuscular mycorrhizal fungus provides insights into the evolution of the oldest plant symbiosis.</title>
        <authorList>
            <consortium name="DOE Joint Genome Institute"/>
            <person name="Tisserant E."/>
            <person name="Malbreil M."/>
            <person name="Kuo A."/>
            <person name="Kohler A."/>
            <person name="Symeonidi A."/>
            <person name="Balestrini R."/>
            <person name="Charron P."/>
            <person name="Duensing N."/>
            <person name="Frei-dit-Frey N."/>
            <person name="Gianinazzi-Pearson V."/>
            <person name="Gilbert B."/>
            <person name="Handa Y."/>
            <person name="Hijri M."/>
            <person name="Kaul R."/>
            <person name="Kawaguchi M."/>
            <person name="Krajinski F."/>
            <person name="Lammers P."/>
            <person name="Lapierre D."/>
            <person name="Masclaux F.G."/>
            <person name="Murat C."/>
            <person name="Morin E."/>
            <person name="Ndikumana S."/>
            <person name="Pagni M."/>
            <person name="Petitpierre D."/>
            <person name="Requena N."/>
            <person name="Rosikiewicz P."/>
            <person name="Riley R."/>
            <person name="Saito K."/>
            <person name="San Clemente H."/>
            <person name="Shapiro H."/>
            <person name="van Tuinen D."/>
            <person name="Becard G."/>
            <person name="Bonfante P."/>
            <person name="Paszkowski U."/>
            <person name="Shachar-Hill Y."/>
            <person name="Young J.P."/>
            <person name="Sanders I.R."/>
            <person name="Henrissat B."/>
            <person name="Rensing S.A."/>
            <person name="Grigoriev I.V."/>
            <person name="Corradi N."/>
            <person name="Roux C."/>
            <person name="Martin F."/>
        </authorList>
    </citation>
    <scope>NUCLEOTIDE SEQUENCE</scope>
    <source>
        <strain evidence="2">DAOM 197198</strain>
    </source>
</reference>
<keyword evidence="1" id="KW-0812">Transmembrane</keyword>
<name>U9TEL1_RHIID</name>